<proteinExistence type="predicted"/>
<reference evidence="1" key="1">
    <citation type="submission" date="2018-02" db="EMBL/GenBank/DDBJ databases">
        <title>Rhizophora mucronata_Transcriptome.</title>
        <authorList>
            <person name="Meera S.P."/>
            <person name="Sreeshan A."/>
            <person name="Augustine A."/>
        </authorList>
    </citation>
    <scope>NUCLEOTIDE SEQUENCE</scope>
    <source>
        <tissue evidence="1">Leaf</tissue>
    </source>
</reference>
<dbReference type="AlphaFoldDB" id="A0A2P2P028"/>
<dbReference type="EMBL" id="GGEC01067611">
    <property type="protein sequence ID" value="MBX48095.1"/>
    <property type="molecule type" value="Transcribed_RNA"/>
</dbReference>
<evidence type="ECO:0000313" key="1">
    <source>
        <dbReference type="EMBL" id="MBX48095.1"/>
    </source>
</evidence>
<accession>A0A2P2P028</accession>
<organism evidence="1">
    <name type="scientific">Rhizophora mucronata</name>
    <name type="common">Asiatic mangrove</name>
    <dbReference type="NCBI Taxonomy" id="61149"/>
    <lineage>
        <taxon>Eukaryota</taxon>
        <taxon>Viridiplantae</taxon>
        <taxon>Streptophyta</taxon>
        <taxon>Embryophyta</taxon>
        <taxon>Tracheophyta</taxon>
        <taxon>Spermatophyta</taxon>
        <taxon>Magnoliopsida</taxon>
        <taxon>eudicotyledons</taxon>
        <taxon>Gunneridae</taxon>
        <taxon>Pentapetalae</taxon>
        <taxon>rosids</taxon>
        <taxon>fabids</taxon>
        <taxon>Malpighiales</taxon>
        <taxon>Rhizophoraceae</taxon>
        <taxon>Rhizophora</taxon>
    </lineage>
</organism>
<sequence>MNSILPGNCRKSAYFSSSKLFPLSNNVSFYFNI</sequence>
<name>A0A2P2P028_RHIMU</name>
<protein>
    <submittedName>
        <fullName evidence="1">Uncharacterized protein</fullName>
    </submittedName>
</protein>